<feature type="compositionally biased region" description="Polar residues" evidence="1">
    <location>
        <begin position="24"/>
        <end position="33"/>
    </location>
</feature>
<accession>A0A9J5XRL8</accession>
<gene>
    <name evidence="2" type="ORF">H5410_040282</name>
</gene>
<protein>
    <submittedName>
        <fullName evidence="2">Uncharacterized protein</fullName>
    </submittedName>
</protein>
<keyword evidence="3" id="KW-1185">Reference proteome</keyword>
<name>A0A9J5XRL8_SOLCO</name>
<dbReference type="Proteomes" id="UP000824120">
    <property type="component" value="Chromosome 8"/>
</dbReference>
<dbReference type="AlphaFoldDB" id="A0A9J5XRL8"/>
<evidence type="ECO:0000256" key="1">
    <source>
        <dbReference type="SAM" id="MobiDB-lite"/>
    </source>
</evidence>
<evidence type="ECO:0000313" key="3">
    <source>
        <dbReference type="Proteomes" id="UP000824120"/>
    </source>
</evidence>
<organism evidence="2 3">
    <name type="scientific">Solanum commersonii</name>
    <name type="common">Commerson's wild potato</name>
    <name type="synonym">Commerson's nightshade</name>
    <dbReference type="NCBI Taxonomy" id="4109"/>
    <lineage>
        <taxon>Eukaryota</taxon>
        <taxon>Viridiplantae</taxon>
        <taxon>Streptophyta</taxon>
        <taxon>Embryophyta</taxon>
        <taxon>Tracheophyta</taxon>
        <taxon>Spermatophyta</taxon>
        <taxon>Magnoliopsida</taxon>
        <taxon>eudicotyledons</taxon>
        <taxon>Gunneridae</taxon>
        <taxon>Pentapetalae</taxon>
        <taxon>asterids</taxon>
        <taxon>lamiids</taxon>
        <taxon>Solanales</taxon>
        <taxon>Solanaceae</taxon>
        <taxon>Solanoideae</taxon>
        <taxon>Solaneae</taxon>
        <taxon>Solanum</taxon>
    </lineage>
</organism>
<feature type="compositionally biased region" description="Basic and acidic residues" evidence="1">
    <location>
        <begin position="34"/>
        <end position="59"/>
    </location>
</feature>
<proteinExistence type="predicted"/>
<reference evidence="2 3" key="1">
    <citation type="submission" date="2020-09" db="EMBL/GenBank/DDBJ databases">
        <title>De no assembly of potato wild relative species, Solanum commersonii.</title>
        <authorList>
            <person name="Cho K."/>
        </authorList>
    </citation>
    <scope>NUCLEOTIDE SEQUENCE [LARGE SCALE GENOMIC DNA]</scope>
    <source>
        <strain evidence="2">LZ3.2</strain>
        <tissue evidence="2">Leaf</tissue>
    </source>
</reference>
<sequence>MAKDTYKNFKIGIYGSYFPKSPPITHTSESGRTPSREARKSAQKWKMDKEDEKIHTFES</sequence>
<feature type="region of interest" description="Disordered" evidence="1">
    <location>
        <begin position="20"/>
        <end position="59"/>
    </location>
</feature>
<evidence type="ECO:0000313" key="2">
    <source>
        <dbReference type="EMBL" id="KAG5589768.1"/>
    </source>
</evidence>
<dbReference type="EMBL" id="JACXVP010000008">
    <property type="protein sequence ID" value="KAG5589768.1"/>
    <property type="molecule type" value="Genomic_DNA"/>
</dbReference>
<comment type="caution">
    <text evidence="2">The sequence shown here is derived from an EMBL/GenBank/DDBJ whole genome shotgun (WGS) entry which is preliminary data.</text>
</comment>